<sequence length="81" mass="9111">MRGTAQFARRAGRDRINGVNGTSVRPQTIPSSTCIDSSSVIHILDKRRYRAPVDVLRMPTRRPTREPFHPCPVAVLKDQEA</sequence>
<feature type="compositionally biased region" description="Polar residues" evidence="1">
    <location>
        <begin position="19"/>
        <end position="31"/>
    </location>
</feature>
<proteinExistence type="predicted"/>
<evidence type="ECO:0000256" key="1">
    <source>
        <dbReference type="SAM" id="MobiDB-lite"/>
    </source>
</evidence>
<keyword evidence="3" id="KW-1185">Reference proteome</keyword>
<dbReference type="EMBL" id="BSEO01000014">
    <property type="protein sequence ID" value="GLJ80850.1"/>
    <property type="molecule type" value="Genomic_DNA"/>
</dbReference>
<gene>
    <name evidence="2" type="ORF">GCM10017586_25330</name>
</gene>
<protein>
    <submittedName>
        <fullName evidence="2">Uncharacterized protein</fullName>
    </submittedName>
</protein>
<dbReference type="AlphaFoldDB" id="A0A9W6M468"/>
<reference evidence="2" key="2">
    <citation type="submission" date="2023-01" db="EMBL/GenBank/DDBJ databases">
        <authorList>
            <person name="Sun Q."/>
            <person name="Evtushenko L."/>
        </authorList>
    </citation>
    <scope>NUCLEOTIDE SEQUENCE</scope>
    <source>
        <strain evidence="2">VKM Ac-1447</strain>
    </source>
</reference>
<comment type="caution">
    <text evidence="2">The sequence shown here is derived from an EMBL/GenBank/DDBJ whole genome shotgun (WGS) entry which is preliminary data.</text>
</comment>
<evidence type="ECO:0000313" key="2">
    <source>
        <dbReference type="EMBL" id="GLJ80850.1"/>
    </source>
</evidence>
<name>A0A9W6M468_9MICO</name>
<dbReference type="Proteomes" id="UP001142317">
    <property type="component" value="Unassembled WGS sequence"/>
</dbReference>
<accession>A0A9W6M468</accession>
<reference evidence="2" key="1">
    <citation type="journal article" date="2014" name="Int. J. Syst. Evol. Microbiol.">
        <title>Complete genome sequence of Corynebacterium casei LMG S-19264T (=DSM 44701T), isolated from a smear-ripened cheese.</title>
        <authorList>
            <consortium name="US DOE Joint Genome Institute (JGI-PGF)"/>
            <person name="Walter F."/>
            <person name="Albersmeier A."/>
            <person name="Kalinowski J."/>
            <person name="Ruckert C."/>
        </authorList>
    </citation>
    <scope>NUCLEOTIDE SEQUENCE</scope>
    <source>
        <strain evidence="2">VKM Ac-1447</strain>
    </source>
</reference>
<feature type="region of interest" description="Disordered" evidence="1">
    <location>
        <begin position="1"/>
        <end position="31"/>
    </location>
</feature>
<organism evidence="2 3">
    <name type="scientific">Microbacterium imperiale</name>
    <dbReference type="NCBI Taxonomy" id="33884"/>
    <lineage>
        <taxon>Bacteria</taxon>
        <taxon>Bacillati</taxon>
        <taxon>Actinomycetota</taxon>
        <taxon>Actinomycetes</taxon>
        <taxon>Micrococcales</taxon>
        <taxon>Microbacteriaceae</taxon>
        <taxon>Microbacterium</taxon>
    </lineage>
</organism>
<evidence type="ECO:0000313" key="3">
    <source>
        <dbReference type="Proteomes" id="UP001142317"/>
    </source>
</evidence>